<organism evidence="1 2">
    <name type="scientific">Trichomalopsis sarcophagae</name>
    <dbReference type="NCBI Taxonomy" id="543379"/>
    <lineage>
        <taxon>Eukaryota</taxon>
        <taxon>Metazoa</taxon>
        <taxon>Ecdysozoa</taxon>
        <taxon>Arthropoda</taxon>
        <taxon>Hexapoda</taxon>
        <taxon>Insecta</taxon>
        <taxon>Pterygota</taxon>
        <taxon>Neoptera</taxon>
        <taxon>Endopterygota</taxon>
        <taxon>Hymenoptera</taxon>
        <taxon>Apocrita</taxon>
        <taxon>Proctotrupomorpha</taxon>
        <taxon>Chalcidoidea</taxon>
        <taxon>Pteromalidae</taxon>
        <taxon>Pteromalinae</taxon>
        <taxon>Trichomalopsis</taxon>
    </lineage>
</organism>
<accession>A0A232EGR1</accession>
<comment type="caution">
    <text evidence="1">The sequence shown here is derived from an EMBL/GenBank/DDBJ whole genome shotgun (WGS) entry which is preliminary data.</text>
</comment>
<sequence length="50" mass="5919">MAQKNQNQTKTDLRVETWNVCSLYRASAFKELIKETDRYNLDLVAIQKSR</sequence>
<gene>
    <name evidence="1" type="ORF">TSAR_009376</name>
</gene>
<evidence type="ECO:0000313" key="2">
    <source>
        <dbReference type="Proteomes" id="UP000215335"/>
    </source>
</evidence>
<evidence type="ECO:0008006" key="3">
    <source>
        <dbReference type="Google" id="ProtNLM"/>
    </source>
</evidence>
<proteinExistence type="predicted"/>
<name>A0A232EGR1_9HYME</name>
<keyword evidence="2" id="KW-1185">Reference proteome</keyword>
<protein>
    <recommendedName>
        <fullName evidence="3">Endonuclease/exonuclease/phosphatase domain-containing protein</fullName>
    </recommendedName>
</protein>
<reference evidence="1 2" key="1">
    <citation type="journal article" date="2017" name="Curr. Biol.">
        <title>The Evolution of Venom by Co-option of Single-Copy Genes.</title>
        <authorList>
            <person name="Martinson E.O."/>
            <person name="Mrinalini"/>
            <person name="Kelkar Y.D."/>
            <person name="Chang C.H."/>
            <person name="Werren J.H."/>
        </authorList>
    </citation>
    <scope>NUCLEOTIDE SEQUENCE [LARGE SCALE GENOMIC DNA]</scope>
    <source>
        <strain evidence="1 2">Alberta</strain>
        <tissue evidence="1">Whole body</tissue>
    </source>
</reference>
<dbReference type="Proteomes" id="UP000215335">
    <property type="component" value="Unassembled WGS sequence"/>
</dbReference>
<evidence type="ECO:0000313" key="1">
    <source>
        <dbReference type="EMBL" id="OXU17531.1"/>
    </source>
</evidence>
<dbReference type="AlphaFoldDB" id="A0A232EGR1"/>
<dbReference type="EMBL" id="NNAY01004704">
    <property type="protein sequence ID" value="OXU17531.1"/>
    <property type="molecule type" value="Genomic_DNA"/>
</dbReference>